<feature type="region of interest" description="Disordered" evidence="1">
    <location>
        <begin position="542"/>
        <end position="598"/>
    </location>
</feature>
<feature type="domain" description="DAGKc" evidence="2">
    <location>
        <begin position="159"/>
        <end position="308"/>
    </location>
</feature>
<dbReference type="PANTHER" id="PTHR12358:SF26">
    <property type="entry name" value="CERAMIDE KINASE-LIKE PROTEIN"/>
    <property type="match status" value="1"/>
</dbReference>
<organism evidence="3 4">
    <name type="scientific">Sinanodonta woodiana</name>
    <name type="common">Chinese pond mussel</name>
    <name type="synonym">Anodonta woodiana</name>
    <dbReference type="NCBI Taxonomy" id="1069815"/>
    <lineage>
        <taxon>Eukaryota</taxon>
        <taxon>Metazoa</taxon>
        <taxon>Spiralia</taxon>
        <taxon>Lophotrochozoa</taxon>
        <taxon>Mollusca</taxon>
        <taxon>Bivalvia</taxon>
        <taxon>Autobranchia</taxon>
        <taxon>Heteroconchia</taxon>
        <taxon>Palaeoheterodonta</taxon>
        <taxon>Unionida</taxon>
        <taxon>Unionoidea</taxon>
        <taxon>Unionidae</taxon>
        <taxon>Unioninae</taxon>
        <taxon>Sinanodonta</taxon>
    </lineage>
</organism>
<sequence>MSDYTFDDDGNPIPKRTTPIGFCETYVGEDDLTDIFHVQGDGYDVTLSLARKTITLKNVSPGTGKKKKGLGGLFSKNKEFQIKNNTIDLNSVIGVKLKRRRTGEQKEGEGVCLGFAVHVVEHKSRCCMRERMVLFEHPSDALCSRYVRKIQKYISEIPGRPKSVKLFLQHYAGAAHGRSLLKNKVLPLFNLADVNVDHCEVQHTEFIKQEMIHINLDDYDVIVAMGGDGTVNQVVDGLLTRSQKDKDIELKPGFSPTKAKVPLGIIPIGVTNHVARSVMGSSDMVNAVLHIMLGNTQPVDVCSVYSEDKFKQWAFNCQYGYAGNVLKSYNRLRNLGRRGLEMAIYKSMTKAKLRAYECDVEYIPADVGDRKQVPCWQGCEVCWNDDKAVDDDSGVTTDIVEEFNPLGMSGDSDTLVDLAKEANGGGSWRTCKGQYLNVAIYVIPGREALAPRGLSKYTHLNDGVIDLVLLKTTGRKEFLRYIKRLANQKNQFELPFVEVRHAKEVRFRRRWPIGFNYKDFSFNEIDYEMSRRENLNRAFTPDSSILELEDPNEDAKDEPPKRFQSLQKMNTEIEDLDLEDLDDSDDDSVKSTPQETERVVNGVRHVRAASAADMVLAGPAYRTPFSEQERMQRQKRQQKKEEKKKAKDEKKMKSVWNIDNEICREDELSFKVHHGLLMVCGRGVPPDTEVDEGTLLCVPSA</sequence>
<reference evidence="3 4" key="1">
    <citation type="submission" date="2024-11" db="EMBL/GenBank/DDBJ databases">
        <title>Chromosome-level genome assembly of the freshwater bivalve Anodonta woodiana.</title>
        <authorList>
            <person name="Chen X."/>
        </authorList>
    </citation>
    <scope>NUCLEOTIDE SEQUENCE [LARGE SCALE GENOMIC DNA]</scope>
    <source>
        <strain evidence="3">MN2024</strain>
        <tissue evidence="3">Gills</tissue>
    </source>
</reference>
<dbReference type="Pfam" id="PF19280">
    <property type="entry name" value="CERK_C"/>
    <property type="match status" value="1"/>
</dbReference>
<dbReference type="Proteomes" id="UP001634394">
    <property type="component" value="Unassembled WGS sequence"/>
</dbReference>
<dbReference type="Gene3D" id="2.60.200.40">
    <property type="match status" value="1"/>
</dbReference>
<evidence type="ECO:0000313" key="4">
    <source>
        <dbReference type="Proteomes" id="UP001634394"/>
    </source>
</evidence>
<dbReference type="InterPro" id="IPR001206">
    <property type="entry name" value="Diacylglycerol_kinase_cat_dom"/>
</dbReference>
<dbReference type="AlphaFoldDB" id="A0ABD3T601"/>
<proteinExistence type="predicted"/>
<evidence type="ECO:0000256" key="1">
    <source>
        <dbReference type="SAM" id="MobiDB-lite"/>
    </source>
</evidence>
<dbReference type="EMBL" id="JBJQND010000019">
    <property type="protein sequence ID" value="KAL3832051.1"/>
    <property type="molecule type" value="Genomic_DNA"/>
</dbReference>
<keyword evidence="4" id="KW-1185">Reference proteome</keyword>
<feature type="compositionally biased region" description="Basic and acidic residues" evidence="1">
    <location>
        <begin position="639"/>
        <end position="650"/>
    </location>
</feature>
<dbReference type="Pfam" id="PF00781">
    <property type="entry name" value="DAGK_cat"/>
    <property type="match status" value="1"/>
</dbReference>
<accession>A0ABD3T601</accession>
<dbReference type="Gene3D" id="3.40.50.10330">
    <property type="entry name" value="Probable inorganic polyphosphate/atp-NAD kinase, domain 1"/>
    <property type="match status" value="1"/>
</dbReference>
<dbReference type="InterPro" id="IPR017438">
    <property type="entry name" value="ATP-NAD_kinase_N"/>
</dbReference>
<dbReference type="InterPro" id="IPR016064">
    <property type="entry name" value="NAD/diacylglycerol_kinase_sf"/>
</dbReference>
<dbReference type="PROSITE" id="PS50146">
    <property type="entry name" value="DAGK"/>
    <property type="match status" value="1"/>
</dbReference>
<comment type="caution">
    <text evidence="3">The sequence shown here is derived from an EMBL/GenBank/DDBJ whole genome shotgun (WGS) entry which is preliminary data.</text>
</comment>
<dbReference type="InterPro" id="IPR045363">
    <property type="entry name" value="CERK_C"/>
</dbReference>
<protein>
    <recommendedName>
        <fullName evidence="2">DAGKc domain-containing protein</fullName>
    </recommendedName>
</protein>
<evidence type="ECO:0000313" key="3">
    <source>
        <dbReference type="EMBL" id="KAL3832051.1"/>
    </source>
</evidence>
<dbReference type="InterPro" id="IPR050187">
    <property type="entry name" value="Lipid_Phosphate_FormReg"/>
</dbReference>
<feature type="compositionally biased region" description="Acidic residues" evidence="1">
    <location>
        <begin position="572"/>
        <end position="586"/>
    </location>
</feature>
<gene>
    <name evidence="3" type="ORF">ACJMK2_023730</name>
</gene>
<dbReference type="SUPFAM" id="SSF111331">
    <property type="entry name" value="NAD kinase/diacylglycerol kinase-like"/>
    <property type="match status" value="1"/>
</dbReference>
<feature type="region of interest" description="Disordered" evidence="1">
    <location>
        <begin position="621"/>
        <end position="650"/>
    </location>
</feature>
<evidence type="ECO:0000259" key="2">
    <source>
        <dbReference type="PROSITE" id="PS50146"/>
    </source>
</evidence>
<dbReference type="PANTHER" id="PTHR12358">
    <property type="entry name" value="SPHINGOSINE KINASE"/>
    <property type="match status" value="1"/>
</dbReference>
<name>A0ABD3T601_SINWO</name>